<dbReference type="CDD" id="cd16015">
    <property type="entry name" value="LTA_synthase"/>
    <property type="match status" value="1"/>
</dbReference>
<evidence type="ECO:0000256" key="1">
    <source>
        <dbReference type="ARBA" id="ARBA00004651"/>
    </source>
</evidence>
<evidence type="ECO:0000256" key="5">
    <source>
        <dbReference type="ARBA" id="ARBA00023136"/>
    </source>
</evidence>
<dbReference type="PANTHER" id="PTHR47371">
    <property type="entry name" value="LIPOTEICHOIC ACID SYNTHASE"/>
    <property type="match status" value="1"/>
</dbReference>
<feature type="transmembrane region" description="Helical" evidence="6">
    <location>
        <begin position="168"/>
        <end position="186"/>
    </location>
</feature>
<feature type="transmembrane region" description="Helical" evidence="6">
    <location>
        <begin position="12"/>
        <end position="31"/>
    </location>
</feature>
<feature type="transmembrane region" description="Helical" evidence="6">
    <location>
        <begin position="89"/>
        <end position="108"/>
    </location>
</feature>
<evidence type="ECO:0000256" key="4">
    <source>
        <dbReference type="ARBA" id="ARBA00022989"/>
    </source>
</evidence>
<feature type="domain" description="Sulfatase N-terminal" evidence="7">
    <location>
        <begin position="264"/>
        <end position="539"/>
    </location>
</feature>
<feature type="transmembrane region" description="Helical" evidence="6">
    <location>
        <begin position="59"/>
        <end position="77"/>
    </location>
</feature>
<feature type="transmembrane region" description="Helical" evidence="6">
    <location>
        <begin position="135"/>
        <end position="156"/>
    </location>
</feature>
<dbReference type="Gene3D" id="3.40.720.10">
    <property type="entry name" value="Alkaline Phosphatase, subunit A"/>
    <property type="match status" value="1"/>
</dbReference>
<proteinExistence type="predicted"/>
<sequence length="629" mass="73103">MRTRIILFGRYFLYWYIIFIIERLLFVFYHWEQTSQYASVDIVQAVLIGSRMDWSTTGYIMLLPAILLVFSTLIPRLPLRAIFSLYTSAWLLVSVVVTCIDLELYEYWGYRLDATPLLMLSGDNTPWEAIPEGTLYTIGPIFITLLLLGYSLYHLLVTPLIKKITDRYWWGSVVMLLFTVALIIPIRGSFDVAPFNIGFVYFHQQPYPNHVAINATWNTIYSLATYNSIQYPENYLEKDLAKQLFQDLKRDEGETRKVLHTDRPNIILVIWESFNAQITEAVVGKEKGVTPNFDALVKEGILFTKMFAVGDRTNRGVPGILSGYPGQPRTAVIKHNSKLNQIDYLSRDLKDLGYYTSFIFGNNINFSNFNSYLRIAGYDQIIHKEHFPSHLWTTKWGVHDEYVFERIKKELLRMSAKKQPFFLTTLTISSHEPFDVPLKDTPFQGEDKTSKFLNAYYYADQQIGDFVSYLKQQPYWENTLLVITGDHGAKYRNDIQYYSEERYQVPMLWLGGALSKKNIEIDTYTSHIDFVPTLLAQLDSRKSYKFGKNIFSSDMKSYAFYTFNDGYAFLSDSIKLIYDNVGKQYILDNPELSQEQKQLPQAILQTIYSDFNQRGKQTRLSSSFTENIP</sequence>
<keyword evidence="9" id="KW-1185">Reference proteome</keyword>
<organism evidence="8 9">
    <name type="scientific">Algivirga pacifica</name>
    <dbReference type="NCBI Taxonomy" id="1162670"/>
    <lineage>
        <taxon>Bacteria</taxon>
        <taxon>Pseudomonadati</taxon>
        <taxon>Bacteroidota</taxon>
        <taxon>Cytophagia</taxon>
        <taxon>Cytophagales</taxon>
        <taxon>Flammeovirgaceae</taxon>
        <taxon>Algivirga</taxon>
    </lineage>
</organism>
<keyword evidence="2" id="KW-1003">Cell membrane</keyword>
<reference evidence="9" key="1">
    <citation type="journal article" date="2019" name="Int. J. Syst. Evol. Microbiol.">
        <title>The Global Catalogue of Microorganisms (GCM) 10K type strain sequencing project: providing services to taxonomists for standard genome sequencing and annotation.</title>
        <authorList>
            <consortium name="The Broad Institute Genomics Platform"/>
            <consortium name="The Broad Institute Genome Sequencing Center for Infectious Disease"/>
            <person name="Wu L."/>
            <person name="Ma J."/>
        </authorList>
    </citation>
    <scope>NUCLEOTIDE SEQUENCE [LARGE SCALE GENOMIC DNA]</scope>
    <source>
        <strain evidence="9">JCM 18326</strain>
    </source>
</reference>
<dbReference type="InterPro" id="IPR017850">
    <property type="entry name" value="Alkaline_phosphatase_core_sf"/>
</dbReference>
<dbReference type="Proteomes" id="UP001500298">
    <property type="component" value="Unassembled WGS sequence"/>
</dbReference>
<dbReference type="InterPro" id="IPR012160">
    <property type="entry name" value="LtaS-like"/>
</dbReference>
<comment type="subcellular location">
    <subcellularLocation>
        <location evidence="1">Cell membrane</location>
        <topology evidence="1">Multi-pass membrane protein</topology>
    </subcellularLocation>
</comment>
<gene>
    <name evidence="8" type="ORF">GCM10023331_15250</name>
</gene>
<evidence type="ECO:0000313" key="8">
    <source>
        <dbReference type="EMBL" id="GAA4830885.1"/>
    </source>
</evidence>
<dbReference type="InterPro" id="IPR050448">
    <property type="entry name" value="OpgB/LTA_synthase_biosynth"/>
</dbReference>
<evidence type="ECO:0000259" key="7">
    <source>
        <dbReference type="Pfam" id="PF00884"/>
    </source>
</evidence>
<evidence type="ECO:0000313" key="9">
    <source>
        <dbReference type="Proteomes" id="UP001500298"/>
    </source>
</evidence>
<dbReference type="RefSeq" id="WP_345370633.1">
    <property type="nucleotide sequence ID" value="NZ_BAABJX010000022.1"/>
</dbReference>
<accession>A0ABP9DAP9</accession>
<protein>
    <submittedName>
        <fullName evidence="8">Alkaline phosphatase family protein</fullName>
    </submittedName>
</protein>
<dbReference type="InterPro" id="IPR000917">
    <property type="entry name" value="Sulfatase_N"/>
</dbReference>
<dbReference type="PIRSF" id="PIRSF005091">
    <property type="entry name" value="Mmb_sulf_HI1246"/>
    <property type="match status" value="1"/>
</dbReference>
<evidence type="ECO:0000256" key="2">
    <source>
        <dbReference type="ARBA" id="ARBA00022475"/>
    </source>
</evidence>
<evidence type="ECO:0000256" key="6">
    <source>
        <dbReference type="SAM" id="Phobius"/>
    </source>
</evidence>
<dbReference type="Pfam" id="PF00884">
    <property type="entry name" value="Sulfatase"/>
    <property type="match status" value="1"/>
</dbReference>
<dbReference type="SUPFAM" id="SSF53649">
    <property type="entry name" value="Alkaline phosphatase-like"/>
    <property type="match status" value="1"/>
</dbReference>
<evidence type="ECO:0000256" key="3">
    <source>
        <dbReference type="ARBA" id="ARBA00022692"/>
    </source>
</evidence>
<name>A0ABP9DAP9_9BACT</name>
<keyword evidence="3 6" id="KW-0812">Transmembrane</keyword>
<dbReference type="EMBL" id="BAABJX010000022">
    <property type="protein sequence ID" value="GAA4830885.1"/>
    <property type="molecule type" value="Genomic_DNA"/>
</dbReference>
<dbReference type="PANTHER" id="PTHR47371:SF3">
    <property type="entry name" value="PHOSPHOGLYCEROL TRANSFERASE I"/>
    <property type="match status" value="1"/>
</dbReference>
<keyword evidence="4 6" id="KW-1133">Transmembrane helix</keyword>
<comment type="caution">
    <text evidence="8">The sequence shown here is derived from an EMBL/GenBank/DDBJ whole genome shotgun (WGS) entry which is preliminary data.</text>
</comment>
<keyword evidence="5 6" id="KW-0472">Membrane</keyword>